<accession>A0A9D4TZW3</accession>
<evidence type="ECO:0000256" key="9">
    <source>
        <dbReference type="ARBA" id="ARBA00023136"/>
    </source>
</evidence>
<protein>
    <recommendedName>
        <fullName evidence="10">Mannosyltransferase</fullName>
        <ecNumber evidence="10">2.4.1.-</ecNumber>
    </recommendedName>
</protein>
<dbReference type="InterPro" id="IPR005599">
    <property type="entry name" value="GPI_mannosylTrfase"/>
</dbReference>
<feature type="transmembrane region" description="Helical" evidence="10">
    <location>
        <begin position="345"/>
        <end position="365"/>
    </location>
</feature>
<feature type="region of interest" description="Disordered" evidence="11">
    <location>
        <begin position="315"/>
        <end position="341"/>
    </location>
</feature>
<dbReference type="Proteomes" id="UP001055712">
    <property type="component" value="Unassembled WGS sequence"/>
</dbReference>
<keyword evidence="9 10" id="KW-0472">Membrane</keyword>
<feature type="transmembrane region" description="Helical" evidence="10">
    <location>
        <begin position="295"/>
        <end position="312"/>
    </location>
</feature>
<evidence type="ECO:0000256" key="8">
    <source>
        <dbReference type="ARBA" id="ARBA00022989"/>
    </source>
</evidence>
<comment type="pathway">
    <text evidence="2">Protein modification; protein glycosylation.</text>
</comment>
<evidence type="ECO:0000256" key="11">
    <source>
        <dbReference type="SAM" id="MobiDB-lite"/>
    </source>
</evidence>
<dbReference type="OrthoDB" id="497541at2759"/>
<comment type="similarity">
    <text evidence="3 10">Belongs to the glycosyltransferase 22 family.</text>
</comment>
<evidence type="ECO:0000313" key="12">
    <source>
        <dbReference type="EMBL" id="KAI3438928.1"/>
    </source>
</evidence>
<dbReference type="Pfam" id="PF03901">
    <property type="entry name" value="Glyco_transf_22"/>
    <property type="match status" value="1"/>
</dbReference>
<feature type="transmembrane region" description="Helical" evidence="10">
    <location>
        <begin position="193"/>
        <end position="215"/>
    </location>
</feature>
<gene>
    <name evidence="12" type="ORF">D9Q98_001342</name>
</gene>
<reference evidence="12" key="2">
    <citation type="submission" date="2020-11" db="EMBL/GenBank/DDBJ databases">
        <authorList>
            <person name="Cecchin M."/>
            <person name="Marcolungo L."/>
            <person name="Rossato M."/>
            <person name="Girolomoni L."/>
            <person name="Cosentino E."/>
            <person name="Cuine S."/>
            <person name="Li-Beisson Y."/>
            <person name="Delledonne M."/>
            <person name="Ballottari M."/>
        </authorList>
    </citation>
    <scope>NUCLEOTIDE SEQUENCE</scope>
    <source>
        <strain evidence="12">211/11P</strain>
        <tissue evidence="12">Whole cell</tissue>
    </source>
</reference>
<feature type="compositionally biased region" description="Low complexity" evidence="11">
    <location>
        <begin position="315"/>
        <end position="327"/>
    </location>
</feature>
<proteinExistence type="inferred from homology"/>
<evidence type="ECO:0000256" key="5">
    <source>
        <dbReference type="ARBA" id="ARBA00022679"/>
    </source>
</evidence>
<feature type="transmembrane region" description="Helical" evidence="10">
    <location>
        <begin position="153"/>
        <end position="181"/>
    </location>
</feature>
<dbReference type="GO" id="GO:0005789">
    <property type="term" value="C:endoplasmic reticulum membrane"/>
    <property type="evidence" value="ECO:0007669"/>
    <property type="project" value="UniProtKB-SubCell"/>
</dbReference>
<keyword evidence="13" id="KW-1185">Reference proteome</keyword>
<evidence type="ECO:0000256" key="1">
    <source>
        <dbReference type="ARBA" id="ARBA00004477"/>
    </source>
</evidence>
<comment type="subcellular location">
    <subcellularLocation>
        <location evidence="1 10">Endoplasmic reticulum membrane</location>
        <topology evidence="1 10">Multi-pass membrane protein</topology>
    </subcellularLocation>
</comment>
<evidence type="ECO:0000256" key="10">
    <source>
        <dbReference type="RuleBase" id="RU363075"/>
    </source>
</evidence>
<dbReference type="EMBL" id="SIDB01000001">
    <property type="protein sequence ID" value="KAI3438928.1"/>
    <property type="molecule type" value="Genomic_DNA"/>
</dbReference>
<dbReference type="GO" id="GO:0000026">
    <property type="term" value="F:alpha-1,2-mannosyltransferase activity"/>
    <property type="evidence" value="ECO:0007669"/>
    <property type="project" value="TreeGrafter"/>
</dbReference>
<dbReference type="EC" id="2.4.1.-" evidence="10"/>
<feature type="transmembrane region" description="Helical" evidence="10">
    <location>
        <begin position="30"/>
        <end position="55"/>
    </location>
</feature>
<keyword evidence="6 10" id="KW-0812">Transmembrane</keyword>
<evidence type="ECO:0000313" key="13">
    <source>
        <dbReference type="Proteomes" id="UP001055712"/>
    </source>
</evidence>
<feature type="transmembrane region" description="Helical" evidence="10">
    <location>
        <begin position="120"/>
        <end position="141"/>
    </location>
</feature>
<name>A0A9D4TZW3_CHLVU</name>
<feature type="transmembrane region" description="Helical" evidence="10">
    <location>
        <begin position="372"/>
        <end position="392"/>
    </location>
</feature>
<evidence type="ECO:0000256" key="4">
    <source>
        <dbReference type="ARBA" id="ARBA00022676"/>
    </source>
</evidence>
<evidence type="ECO:0000256" key="6">
    <source>
        <dbReference type="ARBA" id="ARBA00022692"/>
    </source>
</evidence>
<dbReference type="PANTHER" id="PTHR22760">
    <property type="entry name" value="GLYCOSYLTRANSFERASE"/>
    <property type="match status" value="1"/>
</dbReference>
<dbReference type="GO" id="GO:0006487">
    <property type="term" value="P:protein N-linked glycosylation"/>
    <property type="evidence" value="ECO:0007669"/>
    <property type="project" value="TreeGrafter"/>
</dbReference>
<evidence type="ECO:0000256" key="3">
    <source>
        <dbReference type="ARBA" id="ARBA00007063"/>
    </source>
</evidence>
<reference evidence="12" key="1">
    <citation type="journal article" date="2019" name="Plant J.">
        <title>Chlorella vulgaris genome assembly and annotation reveals the molecular basis for metabolic acclimation to high light conditions.</title>
        <authorList>
            <person name="Cecchin M."/>
            <person name="Marcolungo L."/>
            <person name="Rossato M."/>
            <person name="Girolomoni L."/>
            <person name="Cosentino E."/>
            <person name="Cuine S."/>
            <person name="Li-Beisson Y."/>
            <person name="Delledonne M."/>
            <person name="Ballottari M."/>
        </authorList>
    </citation>
    <scope>NUCLEOTIDE SEQUENCE</scope>
    <source>
        <strain evidence="12">211/11P</strain>
    </source>
</reference>
<keyword evidence="8 10" id="KW-1133">Transmembrane helix</keyword>
<keyword evidence="5" id="KW-0808">Transferase</keyword>
<feature type="transmembrane region" description="Helical" evidence="10">
    <location>
        <begin position="227"/>
        <end position="248"/>
    </location>
</feature>
<keyword evidence="4 10" id="KW-0328">Glycosyltransferase</keyword>
<keyword evidence="7 10" id="KW-0256">Endoplasmic reticulum</keyword>
<dbReference type="AlphaFoldDB" id="A0A9D4TZW3"/>
<feature type="region of interest" description="Disordered" evidence="11">
    <location>
        <begin position="1"/>
        <end position="22"/>
    </location>
</feature>
<comment type="caution">
    <text evidence="12">The sequence shown here is derived from an EMBL/GenBank/DDBJ whole genome shotgun (WGS) entry which is preliminary data.</text>
</comment>
<evidence type="ECO:0000256" key="7">
    <source>
        <dbReference type="ARBA" id="ARBA00022824"/>
    </source>
</evidence>
<feature type="transmembrane region" description="Helical" evidence="10">
    <location>
        <begin position="90"/>
        <end position="108"/>
    </location>
</feature>
<evidence type="ECO:0000256" key="2">
    <source>
        <dbReference type="ARBA" id="ARBA00004922"/>
    </source>
</evidence>
<sequence>MELRHRKPQGTAGGDDGEFRRQSRRVPPTAAAISARTAFVLLAVARLFSAAANIIHDCDETYNYLEPLHFLLFGSGMQTWEYSPQFALRSYLYLLLHAPAAGVPSLLLGTSRTGKLAGFYLLKAALGLASAGTEAWLYHAVAVRYRPAVAHSFLLFLGVSSGMFAAATSMLPSTFTMYALTAAAAGMLEGRPVPVILAATVGVVWGWCVAGLAFLPYALWVLVAAPLLYAVGLLLLSLLATLLALVLVDRHYYGAWTVSLWNFVRYNVVGGGDSALYGVEGPAFYLRNGLNNFQLLLPLALLLPLVAAAAAANKSSLGSGSSSSSGKRTGGAGRRDTASSGGGSWVRLLVCVSPLYVWLCAITVLPHKEERFLYVVYPLVCLAAAASFVALLDLARSALAAMLPQRAAAALARLVVGAGSPIAVCTGAEWYRFPSAFFLPGQRYRLQFIKSGFSGLLPRQFTAAEEGGTRAAPPHFNDRNQEEPANYWPSSTNCSYVVTLRDVPADEKQPFIDAVLGNGMQWETVAALPFVDNLRSPRLFRAFYLPWLSQARNRHMQYVLLRRRSTADARQQDA</sequence>
<organism evidence="12 13">
    <name type="scientific">Chlorella vulgaris</name>
    <name type="common">Green alga</name>
    <dbReference type="NCBI Taxonomy" id="3077"/>
    <lineage>
        <taxon>Eukaryota</taxon>
        <taxon>Viridiplantae</taxon>
        <taxon>Chlorophyta</taxon>
        <taxon>core chlorophytes</taxon>
        <taxon>Trebouxiophyceae</taxon>
        <taxon>Chlorellales</taxon>
        <taxon>Chlorellaceae</taxon>
        <taxon>Chlorella clade</taxon>
        <taxon>Chlorella</taxon>
    </lineage>
</organism>
<dbReference type="PANTHER" id="PTHR22760:SF2">
    <property type="entry name" value="ALPHA-1,2-MANNOSYLTRANSFERASE ALG9"/>
    <property type="match status" value="1"/>
</dbReference>